<feature type="transmembrane region" description="Helical" evidence="2">
    <location>
        <begin position="354"/>
        <end position="375"/>
    </location>
</feature>
<reference evidence="3 4" key="1">
    <citation type="submission" date="2013-02" db="EMBL/GenBank/DDBJ databases">
        <title>The Genome Sequence of Plasmodium inui San Antonio 1.</title>
        <authorList>
            <consortium name="The Broad Institute Genome Sequencing Platform"/>
            <consortium name="The Broad Institute Genome Sequencing Center for Infectious Disease"/>
            <person name="Neafsey D."/>
            <person name="Cheeseman I."/>
            <person name="Volkman S."/>
            <person name="Adams J."/>
            <person name="Walker B."/>
            <person name="Young S.K."/>
            <person name="Zeng Q."/>
            <person name="Gargeya S."/>
            <person name="Fitzgerald M."/>
            <person name="Haas B."/>
            <person name="Abouelleil A."/>
            <person name="Alvarado L."/>
            <person name="Arachchi H.M."/>
            <person name="Berlin A.M."/>
            <person name="Chapman S.B."/>
            <person name="Dewar J."/>
            <person name="Goldberg J."/>
            <person name="Griggs A."/>
            <person name="Gujja S."/>
            <person name="Hansen M."/>
            <person name="Howarth C."/>
            <person name="Imamovic A."/>
            <person name="Larimer J."/>
            <person name="McCowan C."/>
            <person name="Murphy C."/>
            <person name="Neiman D."/>
            <person name="Pearson M."/>
            <person name="Priest M."/>
            <person name="Roberts A."/>
            <person name="Saif S."/>
            <person name="Shea T."/>
            <person name="Sisk P."/>
            <person name="Sykes S."/>
            <person name="Wortman J."/>
            <person name="Nusbaum C."/>
            <person name="Birren B."/>
        </authorList>
    </citation>
    <scope>NUCLEOTIDE SEQUENCE [LARGE SCALE GENOMIC DNA]</scope>
    <source>
        <strain evidence="3 4">San Antonio 1</strain>
    </source>
</reference>
<feature type="region of interest" description="Disordered" evidence="1">
    <location>
        <begin position="272"/>
        <end position="353"/>
    </location>
</feature>
<keyword evidence="2" id="KW-0472">Membrane</keyword>
<dbReference type="GeneID" id="20040533"/>
<protein>
    <submittedName>
        <fullName evidence="3">Uncharacterized protein</fullName>
    </submittedName>
</protein>
<evidence type="ECO:0000256" key="1">
    <source>
        <dbReference type="SAM" id="MobiDB-lite"/>
    </source>
</evidence>
<name>W7AGB7_9APIC</name>
<dbReference type="VEuPathDB" id="PlasmoDB:C922_05259"/>
<gene>
    <name evidence="3" type="ORF">C922_05259</name>
</gene>
<dbReference type="RefSeq" id="XP_008819053.1">
    <property type="nucleotide sequence ID" value="XM_008820831.1"/>
</dbReference>
<feature type="region of interest" description="Disordered" evidence="1">
    <location>
        <begin position="383"/>
        <end position="406"/>
    </location>
</feature>
<organism evidence="3 4">
    <name type="scientific">Plasmodium inui San Antonio 1</name>
    <dbReference type="NCBI Taxonomy" id="1237626"/>
    <lineage>
        <taxon>Eukaryota</taxon>
        <taxon>Sar</taxon>
        <taxon>Alveolata</taxon>
        <taxon>Apicomplexa</taxon>
        <taxon>Aconoidasida</taxon>
        <taxon>Haemosporida</taxon>
        <taxon>Plasmodiidae</taxon>
        <taxon>Plasmodium</taxon>
        <taxon>Plasmodium (Plasmodium)</taxon>
    </lineage>
</organism>
<keyword evidence="2" id="KW-1133">Transmembrane helix</keyword>
<proteinExistence type="predicted"/>
<sequence length="406" mass="44771">MANFFSYVDYIDGIRRSVKQTNPCGKRDTLNWTLCDITGEPKEDTKPYDSEHIIVKEYGAGALGQFLSKARDFCLGFEVWTAEFTVKEQGEKYLLTQGNCTADASNFGYGTNRTGRSCSKTTRELKWGSWTKKSPETWRGNPELNLRVCMDIVQMIIYSFGINGVENGAPKFLRREDGCGELSRMLAEWSNESLRDRIMGEWFSNNNKGSWSYQNYILSGIDFFEFLQELIVGNDKADKSIGCRKATPSELRNGACRHGWCPEELASVPIPVENSGRGVSQVGGETDLQKSLHQPTGAHTEPFRAQDSGGSGEAGVDATLRHLMDEGTQPANGGGSPVKRGADGMETSEGSSGLGGLIGGVFSSLILGMIAVYGISRILRRGGRRSKKWREEGENPRNMFVSLTTK</sequence>
<evidence type="ECO:0000256" key="2">
    <source>
        <dbReference type="SAM" id="Phobius"/>
    </source>
</evidence>
<dbReference type="AlphaFoldDB" id="W7AGB7"/>
<keyword evidence="4" id="KW-1185">Reference proteome</keyword>
<dbReference type="EMBL" id="KI965508">
    <property type="protein sequence ID" value="EUD64356.1"/>
    <property type="molecule type" value="Genomic_DNA"/>
</dbReference>
<evidence type="ECO:0000313" key="4">
    <source>
        <dbReference type="Proteomes" id="UP000030640"/>
    </source>
</evidence>
<dbReference type="Proteomes" id="UP000030640">
    <property type="component" value="Unassembled WGS sequence"/>
</dbReference>
<evidence type="ECO:0000313" key="3">
    <source>
        <dbReference type="EMBL" id="EUD64356.1"/>
    </source>
</evidence>
<keyword evidence="2" id="KW-0812">Transmembrane</keyword>
<accession>W7AGB7</accession>